<dbReference type="Gene3D" id="1.20.1250.20">
    <property type="entry name" value="MFS general substrate transporter like domains"/>
    <property type="match status" value="1"/>
</dbReference>
<dbReference type="PANTHER" id="PTHR23508">
    <property type="entry name" value="CARBOXYLIC ACID TRANSPORTER PROTEIN HOMOLOG"/>
    <property type="match status" value="1"/>
</dbReference>
<dbReference type="Proteomes" id="UP000193560">
    <property type="component" value="Unassembled WGS sequence"/>
</dbReference>
<evidence type="ECO:0000256" key="4">
    <source>
        <dbReference type="ARBA" id="ARBA00023136"/>
    </source>
</evidence>
<evidence type="ECO:0000313" key="8">
    <source>
        <dbReference type="Proteomes" id="UP000193560"/>
    </source>
</evidence>
<keyword evidence="3 6" id="KW-1133">Transmembrane helix</keyword>
<keyword evidence="2 6" id="KW-0812">Transmembrane</keyword>
<dbReference type="GO" id="GO:0005886">
    <property type="term" value="C:plasma membrane"/>
    <property type="evidence" value="ECO:0007669"/>
    <property type="project" value="TreeGrafter"/>
</dbReference>
<evidence type="ECO:0000256" key="3">
    <source>
        <dbReference type="ARBA" id="ARBA00022989"/>
    </source>
</evidence>
<evidence type="ECO:0000256" key="6">
    <source>
        <dbReference type="SAM" id="Phobius"/>
    </source>
</evidence>
<gene>
    <name evidence="7" type="ORF">BCR42DRAFT_120876</name>
</gene>
<name>A0A1X2I5A2_9FUNG</name>
<dbReference type="OrthoDB" id="5296287at2759"/>
<keyword evidence="8" id="KW-1185">Reference proteome</keyword>
<dbReference type="InterPro" id="IPR036259">
    <property type="entry name" value="MFS_trans_sf"/>
</dbReference>
<sequence length="218" mass="23551">MSNRWGRRLCIAICCACSGAVIPLWTYSSNKAALQFGSFLMQFFVQGGLGCGPAHLGELSPPSLRTTAPGMAYQLGNLLSSASSQIEATLGEQHPLRNPDGSILLDAKGNPIADYGYTQSLLSGVVCAVAFFVAVFMGVSEERNKDYMDKVIEDSRSERSAAVSPGDIEQGDTSGELDESIKGNEKQEIWVQHEEHSNDKVQTKNEGQNYVTNAVPEK</sequence>
<dbReference type="Pfam" id="PF00083">
    <property type="entry name" value="Sugar_tr"/>
    <property type="match status" value="1"/>
</dbReference>
<dbReference type="SUPFAM" id="SSF103473">
    <property type="entry name" value="MFS general substrate transporter"/>
    <property type="match status" value="1"/>
</dbReference>
<evidence type="ECO:0000313" key="7">
    <source>
        <dbReference type="EMBL" id="ORZ09628.1"/>
    </source>
</evidence>
<reference evidence="7 8" key="1">
    <citation type="submission" date="2016-07" db="EMBL/GenBank/DDBJ databases">
        <title>Pervasive Adenine N6-methylation of Active Genes in Fungi.</title>
        <authorList>
            <consortium name="DOE Joint Genome Institute"/>
            <person name="Mondo S.J."/>
            <person name="Dannebaum R.O."/>
            <person name="Kuo R.C."/>
            <person name="Labutti K."/>
            <person name="Haridas S."/>
            <person name="Kuo A."/>
            <person name="Salamov A."/>
            <person name="Ahrendt S.R."/>
            <person name="Lipzen A."/>
            <person name="Sullivan W."/>
            <person name="Andreopoulos W.B."/>
            <person name="Clum A."/>
            <person name="Lindquist E."/>
            <person name="Daum C."/>
            <person name="Ramamoorthy G.K."/>
            <person name="Gryganskyi A."/>
            <person name="Culley D."/>
            <person name="Magnuson J.K."/>
            <person name="James T.Y."/>
            <person name="O'Malley M.A."/>
            <person name="Stajich J.E."/>
            <person name="Spatafora J.W."/>
            <person name="Visel A."/>
            <person name="Grigoriev I.V."/>
        </authorList>
    </citation>
    <scope>NUCLEOTIDE SEQUENCE [LARGE SCALE GENOMIC DNA]</scope>
    <source>
        <strain evidence="7 8">NRRL 1336</strain>
    </source>
</reference>
<dbReference type="GO" id="GO:0046943">
    <property type="term" value="F:carboxylic acid transmembrane transporter activity"/>
    <property type="evidence" value="ECO:0007669"/>
    <property type="project" value="TreeGrafter"/>
</dbReference>
<protein>
    <submittedName>
        <fullName evidence="7">Uncharacterized protein</fullName>
    </submittedName>
</protein>
<evidence type="ECO:0000256" key="5">
    <source>
        <dbReference type="SAM" id="MobiDB-lite"/>
    </source>
</evidence>
<evidence type="ECO:0000256" key="1">
    <source>
        <dbReference type="ARBA" id="ARBA00004141"/>
    </source>
</evidence>
<evidence type="ECO:0000256" key="2">
    <source>
        <dbReference type="ARBA" id="ARBA00022692"/>
    </source>
</evidence>
<proteinExistence type="predicted"/>
<dbReference type="PANTHER" id="PTHR23508:SF10">
    <property type="entry name" value="CARBOXYLIC ACID TRANSPORTER PROTEIN HOMOLOG"/>
    <property type="match status" value="1"/>
</dbReference>
<comment type="caution">
    <text evidence="7">The sequence shown here is derived from an EMBL/GenBank/DDBJ whole genome shotgun (WGS) entry which is preliminary data.</text>
</comment>
<feature type="transmembrane region" description="Helical" evidence="6">
    <location>
        <begin position="121"/>
        <end position="140"/>
    </location>
</feature>
<organism evidence="7 8">
    <name type="scientific">Absidia repens</name>
    <dbReference type="NCBI Taxonomy" id="90262"/>
    <lineage>
        <taxon>Eukaryota</taxon>
        <taxon>Fungi</taxon>
        <taxon>Fungi incertae sedis</taxon>
        <taxon>Mucoromycota</taxon>
        <taxon>Mucoromycotina</taxon>
        <taxon>Mucoromycetes</taxon>
        <taxon>Mucorales</taxon>
        <taxon>Cunninghamellaceae</taxon>
        <taxon>Absidia</taxon>
    </lineage>
</organism>
<feature type="transmembrane region" description="Helical" evidence="6">
    <location>
        <begin position="9"/>
        <end position="27"/>
    </location>
</feature>
<dbReference type="AlphaFoldDB" id="A0A1X2I5A2"/>
<dbReference type="InterPro" id="IPR005828">
    <property type="entry name" value="MFS_sugar_transport-like"/>
</dbReference>
<accession>A0A1X2I5A2</accession>
<dbReference type="EMBL" id="MCGE01000027">
    <property type="protein sequence ID" value="ORZ09628.1"/>
    <property type="molecule type" value="Genomic_DNA"/>
</dbReference>
<feature type="region of interest" description="Disordered" evidence="5">
    <location>
        <begin position="155"/>
        <end position="218"/>
    </location>
</feature>
<comment type="subcellular location">
    <subcellularLocation>
        <location evidence="1">Membrane</location>
        <topology evidence="1">Multi-pass membrane protein</topology>
    </subcellularLocation>
</comment>
<dbReference type="STRING" id="90262.A0A1X2I5A2"/>
<keyword evidence="4 6" id="KW-0472">Membrane</keyword>
<feature type="compositionally biased region" description="Basic and acidic residues" evidence="5">
    <location>
        <begin position="179"/>
        <end position="203"/>
    </location>
</feature>